<dbReference type="Proteomes" id="UP000051530">
    <property type="component" value="Unassembled WGS sequence"/>
</dbReference>
<comment type="caution">
    <text evidence="5">The sequence shown here is derived from an EMBL/GenBank/DDBJ whole genome shotgun (WGS) entry which is preliminary data.</text>
</comment>
<dbReference type="InterPro" id="IPR045122">
    <property type="entry name" value="Csc1-like"/>
</dbReference>
<feature type="transmembrane region" description="Helical" evidence="3">
    <location>
        <begin position="355"/>
        <end position="373"/>
    </location>
</feature>
<gene>
    <name evidence="5" type="ORF">M153_29030001785</name>
</gene>
<feature type="transmembrane region" description="Helical" evidence="3">
    <location>
        <begin position="456"/>
        <end position="474"/>
    </location>
</feature>
<keyword evidence="3" id="KW-0812">Transmembrane</keyword>
<feature type="transmembrane region" description="Helical" evidence="3">
    <location>
        <begin position="265"/>
        <end position="289"/>
    </location>
</feature>
<feature type="non-terminal residue" evidence="5">
    <location>
        <position position="595"/>
    </location>
</feature>
<dbReference type="AlphaFoldDB" id="A0A0R0LTL3"/>
<evidence type="ECO:0000256" key="1">
    <source>
        <dbReference type="SAM" id="Coils"/>
    </source>
</evidence>
<proteinExistence type="predicted"/>
<dbReference type="EMBL" id="LGUB01000693">
    <property type="protein sequence ID" value="KRH92770.1"/>
    <property type="molecule type" value="Genomic_DNA"/>
</dbReference>
<name>A0A0R0LTL3_9MICR</name>
<evidence type="ECO:0000313" key="6">
    <source>
        <dbReference type="Proteomes" id="UP000051530"/>
    </source>
</evidence>
<sequence>MPHSNKIRILKALLHDKKYSNLQSKLDKFNQNFQDIKQALTILNKESSGNKNIIQIVKDEYGLSSEDEIFYGEKNYNYENYDNGDKNLNYENYDNNHKNPDNNHKNLNDNQNLNDNNPLQKVSDSPSTSHYFKSLKKAVYTSPFDFGLSIKTKSGIVAFKHQRSASVLCQALISSKLFSIKAQPAPSPTDISYDNLNISPTILTIRKIISMLLFIIFTLTFFYLVGSLAVFLSIDFLESKIPYLAKFLNDNQNYRSSLSGILTPLTYNILMVISPFFIQYVVSFEFNISKTQDQMSLIRKFSLFLIFNGFLAFIVGTSLYQVSGLKDITSIIEELQDGLINSSVFFTNVLIQRTLFGQILLLFSIGSIFGKLFSYFTKKNTLRQKRKIYSSENLDFGTSYPNFMLVFAICLTYSLLTPIILIIGLIFFFFTLLIYKTKFIYNISNKTECGGIHFNFATNYIFHILLFFQFVNFANQFKESIFLGICTFILFVLTWLFKDSLLKSFDRATTYYPLSLQEELYIDSFTRSLLHSRIKFLKDWYSEDDKDIVFLDEIGLNTVQQALEDHDEKNERLYENVLDREGIYLDINVYQEFDR</sequence>
<dbReference type="GO" id="GO:0005227">
    <property type="term" value="F:calcium-activated cation channel activity"/>
    <property type="evidence" value="ECO:0007669"/>
    <property type="project" value="InterPro"/>
</dbReference>
<feature type="region of interest" description="Disordered" evidence="2">
    <location>
        <begin position="94"/>
        <end position="127"/>
    </location>
</feature>
<feature type="transmembrane region" description="Helical" evidence="3">
    <location>
        <begin position="480"/>
        <end position="497"/>
    </location>
</feature>
<feature type="domain" description="CSC1/OSCA1-like 7TM region" evidence="4">
    <location>
        <begin position="206"/>
        <end position="471"/>
    </location>
</feature>
<dbReference type="InterPro" id="IPR003864">
    <property type="entry name" value="CSC1/OSCA1-like_7TM"/>
</dbReference>
<organism evidence="5 6">
    <name type="scientific">Pseudoloma neurophilia</name>
    <dbReference type="NCBI Taxonomy" id="146866"/>
    <lineage>
        <taxon>Eukaryota</taxon>
        <taxon>Fungi</taxon>
        <taxon>Fungi incertae sedis</taxon>
        <taxon>Microsporidia</taxon>
        <taxon>Pseudoloma</taxon>
    </lineage>
</organism>
<feature type="coiled-coil region" evidence="1">
    <location>
        <begin position="19"/>
        <end position="46"/>
    </location>
</feature>
<evidence type="ECO:0000313" key="5">
    <source>
        <dbReference type="EMBL" id="KRH92770.1"/>
    </source>
</evidence>
<dbReference type="OrthoDB" id="1689567at2759"/>
<keyword evidence="3" id="KW-0472">Membrane</keyword>
<feature type="transmembrane region" description="Helical" evidence="3">
    <location>
        <begin position="212"/>
        <end position="234"/>
    </location>
</feature>
<accession>A0A0R0LTL3</accession>
<dbReference type="PANTHER" id="PTHR13018">
    <property type="entry name" value="PROBABLE MEMBRANE PROTEIN DUF221-RELATED"/>
    <property type="match status" value="1"/>
</dbReference>
<evidence type="ECO:0000259" key="4">
    <source>
        <dbReference type="Pfam" id="PF02714"/>
    </source>
</evidence>
<evidence type="ECO:0000256" key="2">
    <source>
        <dbReference type="SAM" id="MobiDB-lite"/>
    </source>
</evidence>
<dbReference type="PANTHER" id="PTHR13018:SF5">
    <property type="entry name" value="RE44586P"/>
    <property type="match status" value="1"/>
</dbReference>
<keyword evidence="6" id="KW-1185">Reference proteome</keyword>
<protein>
    <submittedName>
        <fullName evidence="5">Putative transporter</fullName>
    </submittedName>
</protein>
<feature type="compositionally biased region" description="Low complexity" evidence="2">
    <location>
        <begin position="108"/>
        <end position="121"/>
    </location>
</feature>
<reference evidence="5 6" key="1">
    <citation type="submission" date="2015-07" db="EMBL/GenBank/DDBJ databases">
        <title>The genome of Pseudoloma neurophilia, a relevant intracellular parasite of the zebrafish.</title>
        <authorList>
            <person name="Ndikumana S."/>
            <person name="Pelin A."/>
            <person name="Sanders J."/>
            <person name="Corradi N."/>
        </authorList>
    </citation>
    <scope>NUCLEOTIDE SEQUENCE [LARGE SCALE GENOMIC DNA]</scope>
    <source>
        <strain evidence="5 6">MK1</strain>
    </source>
</reference>
<evidence type="ECO:0000256" key="3">
    <source>
        <dbReference type="SAM" id="Phobius"/>
    </source>
</evidence>
<feature type="transmembrane region" description="Helical" evidence="3">
    <location>
        <begin position="419"/>
        <end position="435"/>
    </location>
</feature>
<keyword evidence="1" id="KW-0175">Coiled coil</keyword>
<dbReference type="VEuPathDB" id="MicrosporidiaDB:M153_29030001785"/>
<keyword evidence="3" id="KW-1133">Transmembrane helix</keyword>
<feature type="transmembrane region" description="Helical" evidence="3">
    <location>
        <begin position="301"/>
        <end position="320"/>
    </location>
</feature>
<feature type="compositionally biased region" description="Basic and acidic residues" evidence="2">
    <location>
        <begin position="94"/>
        <end position="107"/>
    </location>
</feature>
<dbReference type="GO" id="GO:0005886">
    <property type="term" value="C:plasma membrane"/>
    <property type="evidence" value="ECO:0007669"/>
    <property type="project" value="TreeGrafter"/>
</dbReference>
<dbReference type="Pfam" id="PF02714">
    <property type="entry name" value="RSN1_7TM"/>
    <property type="match status" value="1"/>
</dbReference>